<protein>
    <submittedName>
        <fullName evidence="2">Cupin domain-containing protein</fullName>
    </submittedName>
</protein>
<evidence type="ECO:0000259" key="1">
    <source>
        <dbReference type="Pfam" id="PF07883"/>
    </source>
</evidence>
<evidence type="ECO:0000313" key="2">
    <source>
        <dbReference type="EMBL" id="WAE75328.1"/>
    </source>
</evidence>
<dbReference type="EMBL" id="CP113264">
    <property type="protein sequence ID" value="WAE75328.1"/>
    <property type="molecule type" value="Genomic_DNA"/>
</dbReference>
<dbReference type="Proteomes" id="UP001156498">
    <property type="component" value="Chromosome"/>
</dbReference>
<gene>
    <name evidence="2" type="ORF">OUQ99_09745</name>
</gene>
<reference evidence="2 3" key="1">
    <citation type="journal article" date="2013" name="Int. J. Syst. Evol. Microbiol.">
        <title>Description of Streptomonospora sediminis sp. nov. and Streptomonospora nanhaiensis sp. nov., and reclassification of Nocardiopsis arabia Hozzein &amp; Goodfellow 2008 as Streptomonospora arabica comb. nov. and emended description of the genus Streptomonospora.</title>
        <authorList>
            <person name="Zhang D.F."/>
            <person name="Pan H.Q."/>
            <person name="He J."/>
            <person name="Zhang X.M."/>
            <person name="Zhang Y.G."/>
            <person name="Klenk H.P."/>
            <person name="Hu J.C."/>
            <person name="Li W.J."/>
        </authorList>
    </citation>
    <scope>NUCLEOTIDE SEQUENCE [LARGE SCALE GENOMIC DNA]</scope>
    <source>
        <strain evidence="2 3">12A09</strain>
    </source>
</reference>
<sequence length="124" mass="12878">MLIVTESDTRTTTTPAGVMSALAGPSRGSHRLSTWRVRMAPGAASPEHVIDRDQVWMPVSGRFEVSVDGEEAEMAAGQAAVIPAGAVRRIQTGEGPGEALVCMVPGGRASVVGQEGTVPLPWAE</sequence>
<dbReference type="Gene3D" id="2.60.120.10">
    <property type="entry name" value="Jelly Rolls"/>
    <property type="match status" value="1"/>
</dbReference>
<dbReference type="InterPro" id="IPR013096">
    <property type="entry name" value="Cupin_2"/>
</dbReference>
<dbReference type="SUPFAM" id="SSF51182">
    <property type="entry name" value="RmlC-like cupins"/>
    <property type="match status" value="1"/>
</dbReference>
<dbReference type="RefSeq" id="WP_267949099.1">
    <property type="nucleotide sequence ID" value="NZ_CP113264.1"/>
</dbReference>
<keyword evidence="3" id="KW-1185">Reference proteome</keyword>
<dbReference type="InterPro" id="IPR011051">
    <property type="entry name" value="RmlC_Cupin_sf"/>
</dbReference>
<proteinExistence type="predicted"/>
<dbReference type="Pfam" id="PF07883">
    <property type="entry name" value="Cupin_2"/>
    <property type="match status" value="1"/>
</dbReference>
<accession>A0ABY6YT83</accession>
<feature type="domain" description="Cupin type-2" evidence="1">
    <location>
        <begin position="36"/>
        <end position="101"/>
    </location>
</feature>
<name>A0ABY6YT83_9ACTN</name>
<dbReference type="InterPro" id="IPR014710">
    <property type="entry name" value="RmlC-like_jellyroll"/>
</dbReference>
<organism evidence="2 3">
    <name type="scientific">Streptomonospora nanhaiensis</name>
    <dbReference type="NCBI Taxonomy" id="1323731"/>
    <lineage>
        <taxon>Bacteria</taxon>
        <taxon>Bacillati</taxon>
        <taxon>Actinomycetota</taxon>
        <taxon>Actinomycetes</taxon>
        <taxon>Streptosporangiales</taxon>
        <taxon>Nocardiopsidaceae</taxon>
        <taxon>Streptomonospora</taxon>
    </lineage>
</organism>
<evidence type="ECO:0000313" key="3">
    <source>
        <dbReference type="Proteomes" id="UP001156498"/>
    </source>
</evidence>